<gene>
    <name evidence="5" type="ORF">ACFFNY_14910</name>
</gene>
<organism evidence="5 6">
    <name type="scientific">Paenibacillus hodogayensis</name>
    <dbReference type="NCBI Taxonomy" id="279208"/>
    <lineage>
        <taxon>Bacteria</taxon>
        <taxon>Bacillati</taxon>
        <taxon>Bacillota</taxon>
        <taxon>Bacilli</taxon>
        <taxon>Bacillales</taxon>
        <taxon>Paenibacillaceae</taxon>
        <taxon>Paenibacillus</taxon>
    </lineage>
</organism>
<dbReference type="RefSeq" id="WP_344903083.1">
    <property type="nucleotide sequence ID" value="NZ_BAAAYO010000001.1"/>
</dbReference>
<evidence type="ECO:0000256" key="1">
    <source>
        <dbReference type="ARBA" id="ARBA00023015"/>
    </source>
</evidence>
<dbReference type="PROSITE" id="PS50995">
    <property type="entry name" value="HTH_MARR_2"/>
    <property type="match status" value="1"/>
</dbReference>
<evidence type="ECO:0000313" key="5">
    <source>
        <dbReference type="EMBL" id="MFB9752852.1"/>
    </source>
</evidence>
<evidence type="ECO:0000256" key="3">
    <source>
        <dbReference type="ARBA" id="ARBA00023163"/>
    </source>
</evidence>
<evidence type="ECO:0000313" key="6">
    <source>
        <dbReference type="Proteomes" id="UP001589619"/>
    </source>
</evidence>
<dbReference type="Pfam" id="PF01047">
    <property type="entry name" value="MarR"/>
    <property type="match status" value="1"/>
</dbReference>
<dbReference type="PRINTS" id="PR00598">
    <property type="entry name" value="HTHMARR"/>
</dbReference>
<keyword evidence="6" id="KW-1185">Reference proteome</keyword>
<keyword evidence="1" id="KW-0805">Transcription regulation</keyword>
<proteinExistence type="predicted"/>
<dbReference type="PANTHER" id="PTHR33164">
    <property type="entry name" value="TRANSCRIPTIONAL REGULATOR, MARR FAMILY"/>
    <property type="match status" value="1"/>
</dbReference>
<dbReference type="PANTHER" id="PTHR33164:SF56">
    <property type="entry name" value="HTH-TYPE TRANSCRIPTIONAL REGULATOR MHQR"/>
    <property type="match status" value="1"/>
</dbReference>
<sequence length="149" mass="16960">MSQDRNLSLQLFIVLSRASQWVNAHADRHIRKQNLNRTEFGVLELLYHRGRQPLQQIGDKILMTSGNITYVVDKLVQKEFVVRVGDPSDRRVWYAEITQKGTDFIEAVFPEHTEVIEAAVSGLTPEEQEIAAGLLKKLGRSAQESFKAK</sequence>
<name>A0ABV5VX05_9BACL</name>
<keyword evidence="2" id="KW-0238">DNA-binding</keyword>
<dbReference type="InterPro" id="IPR036390">
    <property type="entry name" value="WH_DNA-bd_sf"/>
</dbReference>
<reference evidence="5 6" key="1">
    <citation type="submission" date="2024-09" db="EMBL/GenBank/DDBJ databases">
        <authorList>
            <person name="Sun Q."/>
            <person name="Mori K."/>
        </authorList>
    </citation>
    <scope>NUCLEOTIDE SEQUENCE [LARGE SCALE GENOMIC DNA]</scope>
    <source>
        <strain evidence="5 6">JCM 12520</strain>
    </source>
</reference>
<dbReference type="InterPro" id="IPR000835">
    <property type="entry name" value="HTH_MarR-typ"/>
</dbReference>
<dbReference type="InterPro" id="IPR023187">
    <property type="entry name" value="Tscrpt_reg_MarR-type_CS"/>
</dbReference>
<dbReference type="InterPro" id="IPR036388">
    <property type="entry name" value="WH-like_DNA-bd_sf"/>
</dbReference>
<dbReference type="Gene3D" id="1.10.10.10">
    <property type="entry name" value="Winged helix-like DNA-binding domain superfamily/Winged helix DNA-binding domain"/>
    <property type="match status" value="1"/>
</dbReference>
<dbReference type="Proteomes" id="UP001589619">
    <property type="component" value="Unassembled WGS sequence"/>
</dbReference>
<keyword evidence="3" id="KW-0804">Transcription</keyword>
<dbReference type="PROSITE" id="PS01117">
    <property type="entry name" value="HTH_MARR_1"/>
    <property type="match status" value="1"/>
</dbReference>
<dbReference type="EMBL" id="JBHMAG010000012">
    <property type="protein sequence ID" value="MFB9752852.1"/>
    <property type="molecule type" value="Genomic_DNA"/>
</dbReference>
<dbReference type="SUPFAM" id="SSF46785">
    <property type="entry name" value="Winged helix' DNA-binding domain"/>
    <property type="match status" value="1"/>
</dbReference>
<comment type="caution">
    <text evidence="5">The sequence shown here is derived from an EMBL/GenBank/DDBJ whole genome shotgun (WGS) entry which is preliminary data.</text>
</comment>
<accession>A0ABV5VX05</accession>
<evidence type="ECO:0000256" key="2">
    <source>
        <dbReference type="ARBA" id="ARBA00023125"/>
    </source>
</evidence>
<protein>
    <submittedName>
        <fullName evidence="5">MarR family winged helix-turn-helix transcriptional regulator</fullName>
    </submittedName>
</protein>
<dbReference type="InterPro" id="IPR039422">
    <property type="entry name" value="MarR/SlyA-like"/>
</dbReference>
<feature type="domain" description="HTH marR-type" evidence="4">
    <location>
        <begin position="8"/>
        <end position="140"/>
    </location>
</feature>
<dbReference type="SMART" id="SM00347">
    <property type="entry name" value="HTH_MARR"/>
    <property type="match status" value="1"/>
</dbReference>
<evidence type="ECO:0000259" key="4">
    <source>
        <dbReference type="PROSITE" id="PS50995"/>
    </source>
</evidence>